<name>A0A2Z6MLR4_TRISU</name>
<evidence type="ECO:0000259" key="1">
    <source>
        <dbReference type="Pfam" id="PF11976"/>
    </source>
</evidence>
<dbReference type="InterPro" id="IPR029071">
    <property type="entry name" value="Ubiquitin-like_domsf"/>
</dbReference>
<gene>
    <name evidence="2" type="ORF">TSUD_354140</name>
</gene>
<dbReference type="Gene3D" id="3.10.20.90">
    <property type="entry name" value="Phosphatidylinositol 3-kinase Catalytic Subunit, Chain A, domain 1"/>
    <property type="match status" value="2"/>
</dbReference>
<feature type="domain" description="Rad60/SUMO-like" evidence="1">
    <location>
        <begin position="115"/>
        <end position="178"/>
    </location>
</feature>
<sequence>MDSTIGDFLIYVKDMLQMENGDEIDVIFYEKSKHITLMVKSQDEDSDLFYSVRGDIEMKKVMSYYCDHYSLDLNSTAFHFNGRSISPDQTPYDLQMGNGDEIDAIFYGKSKRIILNVKGQVGFEASFRISRNTRLEKLMNVYCCRYDLDFKGVAFLFKGHLVESQQTPNELGMENDDEMLALLQLKSV</sequence>
<dbReference type="EMBL" id="DF973330">
    <property type="protein sequence ID" value="GAU26192.1"/>
    <property type="molecule type" value="Genomic_DNA"/>
</dbReference>
<proteinExistence type="predicted"/>
<dbReference type="InterPro" id="IPR022617">
    <property type="entry name" value="Rad60/SUMO-like_dom"/>
</dbReference>
<dbReference type="PANTHER" id="PTHR10562">
    <property type="entry name" value="SMALL UBIQUITIN-RELATED MODIFIER"/>
    <property type="match status" value="1"/>
</dbReference>
<dbReference type="OrthoDB" id="1387523at2759"/>
<organism evidence="2 3">
    <name type="scientific">Trifolium subterraneum</name>
    <name type="common">Subterranean clover</name>
    <dbReference type="NCBI Taxonomy" id="3900"/>
    <lineage>
        <taxon>Eukaryota</taxon>
        <taxon>Viridiplantae</taxon>
        <taxon>Streptophyta</taxon>
        <taxon>Embryophyta</taxon>
        <taxon>Tracheophyta</taxon>
        <taxon>Spermatophyta</taxon>
        <taxon>Magnoliopsida</taxon>
        <taxon>eudicotyledons</taxon>
        <taxon>Gunneridae</taxon>
        <taxon>Pentapetalae</taxon>
        <taxon>rosids</taxon>
        <taxon>fabids</taxon>
        <taxon>Fabales</taxon>
        <taxon>Fabaceae</taxon>
        <taxon>Papilionoideae</taxon>
        <taxon>50 kb inversion clade</taxon>
        <taxon>NPAAA clade</taxon>
        <taxon>Hologalegina</taxon>
        <taxon>IRL clade</taxon>
        <taxon>Trifolieae</taxon>
        <taxon>Trifolium</taxon>
    </lineage>
</organism>
<dbReference type="AlphaFoldDB" id="A0A2Z6MLR4"/>
<dbReference type="Pfam" id="PF11976">
    <property type="entry name" value="Rad60-SLD"/>
    <property type="match status" value="2"/>
</dbReference>
<keyword evidence="3" id="KW-1185">Reference proteome</keyword>
<feature type="domain" description="Rad60/SUMO-like" evidence="1">
    <location>
        <begin position="35"/>
        <end position="105"/>
    </location>
</feature>
<evidence type="ECO:0000313" key="3">
    <source>
        <dbReference type="Proteomes" id="UP000242715"/>
    </source>
</evidence>
<accession>A0A2Z6MLR4</accession>
<dbReference type="SUPFAM" id="SSF54236">
    <property type="entry name" value="Ubiquitin-like"/>
    <property type="match status" value="2"/>
</dbReference>
<reference evidence="3" key="1">
    <citation type="journal article" date="2017" name="Front. Plant Sci.">
        <title>Climate Clever Clovers: New Paradigm to Reduce the Environmental Footprint of Ruminants by Breeding Low Methanogenic Forages Utilizing Haplotype Variation.</title>
        <authorList>
            <person name="Kaur P."/>
            <person name="Appels R."/>
            <person name="Bayer P.E."/>
            <person name="Keeble-Gagnere G."/>
            <person name="Wang J."/>
            <person name="Hirakawa H."/>
            <person name="Shirasawa K."/>
            <person name="Vercoe P."/>
            <person name="Stefanova K."/>
            <person name="Durmic Z."/>
            <person name="Nichols P."/>
            <person name="Revell C."/>
            <person name="Isobe S.N."/>
            <person name="Edwards D."/>
            <person name="Erskine W."/>
        </authorList>
    </citation>
    <scope>NUCLEOTIDE SEQUENCE [LARGE SCALE GENOMIC DNA]</scope>
    <source>
        <strain evidence="3">cv. Daliak</strain>
    </source>
</reference>
<protein>
    <recommendedName>
        <fullName evidence="1">Rad60/SUMO-like domain-containing protein</fullName>
    </recommendedName>
</protein>
<dbReference type="Proteomes" id="UP000242715">
    <property type="component" value="Unassembled WGS sequence"/>
</dbReference>
<evidence type="ECO:0000313" key="2">
    <source>
        <dbReference type="EMBL" id="GAU26192.1"/>
    </source>
</evidence>